<protein>
    <submittedName>
        <fullName evidence="1">Polyketide cyclase</fullName>
    </submittedName>
</protein>
<reference evidence="1 2" key="1">
    <citation type="journal article" date="2019" name="Int. J. Syst. Evol. Microbiol.">
        <title>The Global Catalogue of Microorganisms (GCM) 10K type strain sequencing project: providing services to taxonomists for standard genome sequencing and annotation.</title>
        <authorList>
            <consortium name="The Broad Institute Genomics Platform"/>
            <consortium name="The Broad Institute Genome Sequencing Center for Infectious Disease"/>
            <person name="Wu L."/>
            <person name="Ma J."/>
        </authorList>
    </citation>
    <scope>NUCLEOTIDE SEQUENCE [LARGE SCALE GENOMIC DNA]</scope>
    <source>
        <strain evidence="1 2">JCM 19585</strain>
    </source>
</reference>
<dbReference type="InterPro" id="IPR019587">
    <property type="entry name" value="Polyketide_cyclase/dehydratase"/>
</dbReference>
<keyword evidence="2" id="KW-1185">Reference proteome</keyword>
<dbReference type="SUPFAM" id="SSF55961">
    <property type="entry name" value="Bet v1-like"/>
    <property type="match status" value="1"/>
</dbReference>
<sequence>MTVRVERTFELDASAEDVWEFIADPTKRASAISVVTGYEVRGDVTVWFVELPVLRRTIEVETRDVERRDGEYVKFVGKSKVLTVTGEHELTATDGGCTLTNTFVVEGKFPGVEGFFERKFDDELDNLERELEERGHR</sequence>
<accession>A0A830EYV6</accession>
<comment type="caution">
    <text evidence="1">The sequence shown here is derived from an EMBL/GenBank/DDBJ whole genome shotgun (WGS) entry which is preliminary data.</text>
</comment>
<dbReference type="RefSeq" id="WP_188884374.1">
    <property type="nucleotide sequence ID" value="NZ_BMPF01000006.1"/>
</dbReference>
<evidence type="ECO:0000313" key="2">
    <source>
        <dbReference type="Proteomes" id="UP000628840"/>
    </source>
</evidence>
<dbReference type="EMBL" id="BMPF01000006">
    <property type="protein sequence ID" value="GGL43564.1"/>
    <property type="molecule type" value="Genomic_DNA"/>
</dbReference>
<dbReference type="InterPro" id="IPR023393">
    <property type="entry name" value="START-like_dom_sf"/>
</dbReference>
<evidence type="ECO:0000313" key="1">
    <source>
        <dbReference type="EMBL" id="GGL43564.1"/>
    </source>
</evidence>
<gene>
    <name evidence="1" type="ORF">GCM10009037_28740</name>
</gene>
<proteinExistence type="predicted"/>
<dbReference type="AlphaFoldDB" id="A0A830EYV6"/>
<name>A0A830EYV6_9EURY</name>
<dbReference type="Gene3D" id="3.30.530.20">
    <property type="match status" value="1"/>
</dbReference>
<dbReference type="Proteomes" id="UP000628840">
    <property type="component" value="Unassembled WGS sequence"/>
</dbReference>
<dbReference type="OrthoDB" id="25755at2157"/>
<organism evidence="1 2">
    <name type="scientific">Halarchaeum grantii</name>
    <dbReference type="NCBI Taxonomy" id="1193105"/>
    <lineage>
        <taxon>Archaea</taxon>
        <taxon>Methanobacteriati</taxon>
        <taxon>Methanobacteriota</taxon>
        <taxon>Stenosarchaea group</taxon>
        <taxon>Halobacteria</taxon>
        <taxon>Halobacteriales</taxon>
        <taxon>Halobacteriaceae</taxon>
    </lineage>
</organism>
<dbReference type="Pfam" id="PF10604">
    <property type="entry name" value="Polyketide_cyc2"/>
    <property type="match status" value="1"/>
</dbReference>